<sequence>MLYSAAVWAAMVSTSSALEAPTGQVVLTVSGDIGTTNQGEQAVFDHAMFSELGIHTTVTATPWHDETMTFSGPLARSVLEAVDAQGDSVIAIALNDYEAEISVADFYEHDVILATHANGEPMSVREHGPVFVIYPFDSDADLHKETIYSRSVWQVNRLLVP</sequence>
<dbReference type="InterPro" id="IPR036374">
    <property type="entry name" value="OxRdtase_Mopterin-bd_sf"/>
</dbReference>
<evidence type="ECO:0000259" key="2">
    <source>
        <dbReference type="Pfam" id="PF00174"/>
    </source>
</evidence>
<dbReference type="InterPro" id="IPR000572">
    <property type="entry name" value="OxRdtase_Mopterin-bd_dom"/>
</dbReference>
<dbReference type="Pfam" id="PF00174">
    <property type="entry name" value="Oxidored_molyb"/>
    <property type="match status" value="1"/>
</dbReference>
<organism evidence="3 4">
    <name type="scientific">Vreelandella azerica</name>
    <dbReference type="NCBI Taxonomy" id="2732867"/>
    <lineage>
        <taxon>Bacteria</taxon>
        <taxon>Pseudomonadati</taxon>
        <taxon>Pseudomonadota</taxon>
        <taxon>Gammaproteobacteria</taxon>
        <taxon>Oceanospirillales</taxon>
        <taxon>Halomonadaceae</taxon>
        <taxon>Vreelandella</taxon>
    </lineage>
</organism>
<feature type="chain" id="PRO_5030597259" evidence="1">
    <location>
        <begin position="20"/>
        <end position="161"/>
    </location>
</feature>
<keyword evidence="1" id="KW-0732">Signal</keyword>
<feature type="signal peptide" evidence="1">
    <location>
        <begin position="1"/>
        <end position="19"/>
    </location>
</feature>
<comment type="caution">
    <text evidence="3">The sequence shown here is derived from an EMBL/GenBank/DDBJ whole genome shotgun (WGS) entry which is preliminary data.</text>
</comment>
<proteinExistence type="predicted"/>
<reference evidence="3 4" key="1">
    <citation type="submission" date="2020-05" db="EMBL/GenBank/DDBJ databases">
        <authorList>
            <person name="Ruan W."/>
            <person name="Jeon C.O."/>
            <person name="Chun B.H."/>
        </authorList>
    </citation>
    <scope>NUCLEOTIDE SEQUENCE [LARGE SCALE GENOMIC DNA]</scope>
    <source>
        <strain evidence="3 4">TBZ9</strain>
    </source>
</reference>
<evidence type="ECO:0000313" key="3">
    <source>
        <dbReference type="EMBL" id="NOG31155.1"/>
    </source>
</evidence>
<accession>A0A7Y3XAF7</accession>
<dbReference type="AlphaFoldDB" id="A0A7Y3XAF7"/>
<gene>
    <name evidence="3" type="ORF">HLB35_04125</name>
</gene>
<dbReference type="Proteomes" id="UP000588806">
    <property type="component" value="Unassembled WGS sequence"/>
</dbReference>
<name>A0A7Y3XAF7_9GAMM</name>
<dbReference type="EMBL" id="JABFHI010000002">
    <property type="protein sequence ID" value="NOG31155.1"/>
    <property type="molecule type" value="Genomic_DNA"/>
</dbReference>
<keyword evidence="4" id="KW-1185">Reference proteome</keyword>
<evidence type="ECO:0000256" key="1">
    <source>
        <dbReference type="SAM" id="SignalP"/>
    </source>
</evidence>
<dbReference type="Gene3D" id="3.90.420.10">
    <property type="entry name" value="Oxidoreductase, molybdopterin-binding domain"/>
    <property type="match status" value="1"/>
</dbReference>
<feature type="domain" description="Oxidoreductase molybdopterin-binding" evidence="2">
    <location>
        <begin position="58"/>
        <end position="135"/>
    </location>
</feature>
<reference evidence="3 4" key="2">
    <citation type="submission" date="2020-06" db="EMBL/GenBank/DDBJ databases">
        <title>Halomonas songnenensis sp. nov., a moderately halophilic bacterium isolated from saline and alkaline soils.</title>
        <authorList>
            <person name="Jiang J."/>
            <person name="Pan Y."/>
        </authorList>
    </citation>
    <scope>NUCLEOTIDE SEQUENCE [LARGE SCALE GENOMIC DNA]</scope>
    <source>
        <strain evidence="3 4">TBZ9</strain>
    </source>
</reference>
<protein>
    <submittedName>
        <fullName evidence="3">Molybdopterin-dependent oxidoreductase</fullName>
    </submittedName>
</protein>
<evidence type="ECO:0000313" key="4">
    <source>
        <dbReference type="Proteomes" id="UP000588806"/>
    </source>
</evidence>
<dbReference type="SUPFAM" id="SSF56524">
    <property type="entry name" value="Oxidoreductase molybdopterin-binding domain"/>
    <property type="match status" value="1"/>
</dbReference>